<proteinExistence type="predicted"/>
<dbReference type="InterPro" id="IPR006680">
    <property type="entry name" value="Amidohydro-rel"/>
</dbReference>
<dbReference type="Proteomes" id="UP001222800">
    <property type="component" value="Chromosome"/>
</dbReference>
<accession>A0ABY8EDX6</accession>
<gene>
    <name evidence="2" type="ORF">P4S50_16675</name>
</gene>
<dbReference type="InterPro" id="IPR051781">
    <property type="entry name" value="Metallo-dep_Hydrolase"/>
</dbReference>
<dbReference type="EMBL" id="CP120733">
    <property type="protein sequence ID" value="WFD09989.1"/>
    <property type="molecule type" value="Genomic_DNA"/>
</dbReference>
<dbReference type="RefSeq" id="WP_277731967.1">
    <property type="nucleotide sequence ID" value="NZ_CP120733.1"/>
</dbReference>
<feature type="domain" description="Amidohydrolase-related" evidence="1">
    <location>
        <begin position="2"/>
        <end position="288"/>
    </location>
</feature>
<organism evidence="2 3">
    <name type="scientific">Tepidibacter hydrothermalis</name>
    <dbReference type="NCBI Taxonomy" id="3036126"/>
    <lineage>
        <taxon>Bacteria</taxon>
        <taxon>Bacillati</taxon>
        <taxon>Bacillota</taxon>
        <taxon>Clostridia</taxon>
        <taxon>Peptostreptococcales</taxon>
        <taxon>Peptostreptococcaceae</taxon>
        <taxon>Tepidibacter</taxon>
    </lineage>
</organism>
<sequence length="303" mass="34547">MIDCHIHISLDGVDFKKARELSKTEEIGKIIRKKFKEYKKMGIYVLRDGGDDGEISSIARKIAKEEKIIFKSPVKAVYKEGRYGKFLGSSVRDVDDFKNLFDYLKSQKLDHLKIVLSGLVDFNKYTDNIDIFFNKKELEYIVNISKYNGIPVMAHVNSSYGIDMAIECGVDTIEHGYFIKEREIYKMAEKNIIWVPTLSPLGNLIKGDNKFKNCSNVIDRVYKEHLDSVGLGYSLGVKIALGSDSGCYKVRHVQGTFDEVNHLIKSGIKKEDVINMAIENGIKACNLNSDEIKYVYQNNKRCL</sequence>
<dbReference type="Pfam" id="PF01979">
    <property type="entry name" value="Amidohydro_1"/>
    <property type="match status" value="1"/>
</dbReference>
<dbReference type="PANTHER" id="PTHR43135:SF3">
    <property type="entry name" value="ALPHA-D-RIBOSE 1-METHYLPHOSPHONATE 5-TRIPHOSPHATE DIPHOSPHATASE"/>
    <property type="match status" value="1"/>
</dbReference>
<dbReference type="PANTHER" id="PTHR43135">
    <property type="entry name" value="ALPHA-D-RIBOSE 1-METHYLPHOSPHONATE 5-TRIPHOSPHATE DIPHOSPHATASE"/>
    <property type="match status" value="1"/>
</dbReference>
<dbReference type="SUPFAM" id="SSF51556">
    <property type="entry name" value="Metallo-dependent hydrolases"/>
    <property type="match status" value="1"/>
</dbReference>
<keyword evidence="3" id="KW-1185">Reference proteome</keyword>
<dbReference type="Gene3D" id="3.20.20.140">
    <property type="entry name" value="Metal-dependent hydrolases"/>
    <property type="match status" value="1"/>
</dbReference>
<reference evidence="2 3" key="1">
    <citation type="submission" date="2023-03" db="EMBL/GenBank/DDBJ databases">
        <title>Complete genome sequence of Tepidibacter sp. SWIR-1, isolated from a deep-sea hydrothermal vent.</title>
        <authorList>
            <person name="Li X."/>
        </authorList>
    </citation>
    <scope>NUCLEOTIDE SEQUENCE [LARGE SCALE GENOMIC DNA]</scope>
    <source>
        <strain evidence="2 3">SWIR-1</strain>
    </source>
</reference>
<dbReference type="InterPro" id="IPR032466">
    <property type="entry name" value="Metal_Hydrolase"/>
</dbReference>
<evidence type="ECO:0000313" key="2">
    <source>
        <dbReference type="EMBL" id="WFD09989.1"/>
    </source>
</evidence>
<protein>
    <submittedName>
        <fullName evidence="2">Amidohydrolase family protein</fullName>
    </submittedName>
</protein>
<evidence type="ECO:0000259" key="1">
    <source>
        <dbReference type="Pfam" id="PF01979"/>
    </source>
</evidence>
<evidence type="ECO:0000313" key="3">
    <source>
        <dbReference type="Proteomes" id="UP001222800"/>
    </source>
</evidence>
<name>A0ABY8EDX6_9FIRM</name>